<organism evidence="8 9">
    <name type="scientific">Candidatus Blautia avicola</name>
    <dbReference type="NCBI Taxonomy" id="2838483"/>
    <lineage>
        <taxon>Bacteria</taxon>
        <taxon>Bacillati</taxon>
        <taxon>Bacillota</taxon>
        <taxon>Clostridia</taxon>
        <taxon>Lachnospirales</taxon>
        <taxon>Lachnospiraceae</taxon>
        <taxon>Blautia</taxon>
    </lineage>
</organism>
<dbReference type="InterPro" id="IPR006103">
    <property type="entry name" value="Glyco_hydro_2_cat"/>
</dbReference>
<evidence type="ECO:0000259" key="5">
    <source>
        <dbReference type="Pfam" id="PF02836"/>
    </source>
</evidence>
<dbReference type="Gene3D" id="3.20.20.80">
    <property type="entry name" value="Glycosidases"/>
    <property type="match status" value="1"/>
</dbReference>
<keyword evidence="3" id="KW-0326">Glycosidase</keyword>
<dbReference type="Pfam" id="PF02837">
    <property type="entry name" value="Glyco_hydro_2_N"/>
    <property type="match status" value="1"/>
</dbReference>
<dbReference type="GO" id="GO:0005975">
    <property type="term" value="P:carbohydrate metabolic process"/>
    <property type="evidence" value="ECO:0007669"/>
    <property type="project" value="InterPro"/>
</dbReference>
<evidence type="ECO:0000259" key="6">
    <source>
        <dbReference type="Pfam" id="PF02837"/>
    </source>
</evidence>
<feature type="domain" description="Glycoside hydrolase family 2 catalytic" evidence="5">
    <location>
        <begin position="269"/>
        <end position="559"/>
    </location>
</feature>
<dbReference type="Pfam" id="PF16355">
    <property type="entry name" value="DUF4982"/>
    <property type="match status" value="1"/>
</dbReference>
<proteinExistence type="inferred from homology"/>
<dbReference type="InterPro" id="IPR032311">
    <property type="entry name" value="DUF4982"/>
</dbReference>
<dbReference type="InterPro" id="IPR008979">
    <property type="entry name" value="Galactose-bd-like_sf"/>
</dbReference>
<dbReference type="Pfam" id="PF02836">
    <property type="entry name" value="Glyco_hydro_2_C"/>
    <property type="match status" value="1"/>
</dbReference>
<feature type="non-terminal residue" evidence="8">
    <location>
        <position position="628"/>
    </location>
</feature>
<dbReference type="InterPro" id="IPR006104">
    <property type="entry name" value="Glyco_hydro_2_N"/>
</dbReference>
<dbReference type="InterPro" id="IPR036156">
    <property type="entry name" value="Beta-gal/glucu_dom_sf"/>
</dbReference>
<dbReference type="InterPro" id="IPR051913">
    <property type="entry name" value="GH2_Domain-Containing"/>
</dbReference>
<reference evidence="8" key="1">
    <citation type="journal article" date="2021" name="PeerJ">
        <title>Extensive microbial diversity within the chicken gut microbiome revealed by metagenomics and culture.</title>
        <authorList>
            <person name="Gilroy R."/>
            <person name="Ravi A."/>
            <person name="Getino M."/>
            <person name="Pursley I."/>
            <person name="Horton D.L."/>
            <person name="Alikhan N.F."/>
            <person name="Baker D."/>
            <person name="Gharbi K."/>
            <person name="Hall N."/>
            <person name="Watson M."/>
            <person name="Adriaenssens E.M."/>
            <person name="Foster-Nyarko E."/>
            <person name="Jarju S."/>
            <person name="Secka A."/>
            <person name="Antonio M."/>
            <person name="Oren A."/>
            <person name="Chaudhuri R.R."/>
            <person name="La Ragione R."/>
            <person name="Hildebrand F."/>
            <person name="Pallen M.J."/>
        </authorList>
    </citation>
    <scope>NUCLEOTIDE SEQUENCE</scope>
    <source>
        <strain evidence="8">ChiBcec6-4105</strain>
    </source>
</reference>
<reference evidence="8" key="2">
    <citation type="submission" date="2021-04" db="EMBL/GenBank/DDBJ databases">
        <authorList>
            <person name="Gilroy R."/>
        </authorList>
    </citation>
    <scope>NUCLEOTIDE SEQUENCE</scope>
    <source>
        <strain evidence="8">ChiBcec6-4105</strain>
    </source>
</reference>
<feature type="domain" description="Glycoside hydrolase family 2 immunoglobulin-like beta-sandwich" evidence="4">
    <location>
        <begin position="180"/>
        <end position="261"/>
    </location>
</feature>
<evidence type="ECO:0000313" key="9">
    <source>
        <dbReference type="Proteomes" id="UP000823892"/>
    </source>
</evidence>
<dbReference type="InterPro" id="IPR017853">
    <property type="entry name" value="GH"/>
</dbReference>
<dbReference type="InterPro" id="IPR006102">
    <property type="entry name" value="Ig-like_GH2"/>
</dbReference>
<gene>
    <name evidence="8" type="ORF">H9914_03440</name>
</gene>
<protein>
    <submittedName>
        <fullName evidence="8">Glycoside hydrolase family 2 protein</fullName>
    </submittedName>
</protein>
<dbReference type="PANTHER" id="PTHR42732:SF1">
    <property type="entry name" value="BETA-MANNOSIDASE"/>
    <property type="match status" value="1"/>
</dbReference>
<dbReference type="Gene3D" id="2.60.120.260">
    <property type="entry name" value="Galactose-binding domain-like"/>
    <property type="match status" value="1"/>
</dbReference>
<dbReference type="AlphaFoldDB" id="A0A9D2QV65"/>
<dbReference type="InterPro" id="IPR006101">
    <property type="entry name" value="Glyco_hydro_2"/>
</dbReference>
<evidence type="ECO:0000256" key="1">
    <source>
        <dbReference type="ARBA" id="ARBA00007401"/>
    </source>
</evidence>
<sequence length="628" mass="70903">MRNVINLNQDWKFIQQDAGLPASLPADWQTVQLPHSWNAIDGQDGNGSYDRGKYWYAKTFETPKQPLTGGKVFVEILAAGQQATVYVNGTEVTYHEGGYSTFRADITSLCKDEGENLLVVACSNEYKDSVYPQSADFTFYGGLYRGVNLISVPEAHFDLEYYGGPGIQVTPKPCDCGGATFEIVTYVKNTDENFTVLYSVLDADGKEVASGCRPADSTGITLYVPDTKKWDIDSPYLYTVKAALQRRNETYDEISTRAGVRSFSCDPQKGFIMNGKETPLRGVSRHQDMLYKGNALTKEDHYRDAELIKELGANTIRLAHYQHNQYFYDACDELGFIVWAEIPFISVFNKDPEAHQNCISQLKELIIQNYNHPSICFWGISNEILIGGISEKLVENHKELNALAKELDPTRLTTIAHVSMTPVESPMHHITDVESYNHYFGWYGGKMEDNGPWLDNFHKVHPDICLGLSEYGCEGIITYHGPNPACKDYSEEYQALYHEHMAKVLDERPWIWSSHVWNMFDFGCAARNEGGVAGRNNKGLMTIDRKTKKDSYYIYKAYWNKEPMVHLCGKRYAQRAGETTQIRVYSNLPTVTLYLNGEKVGEQTAEKVFVFEVALADGFNTIVAEAGD</sequence>
<keyword evidence="2 8" id="KW-0378">Hydrolase</keyword>
<evidence type="ECO:0000256" key="3">
    <source>
        <dbReference type="ARBA" id="ARBA00023295"/>
    </source>
</evidence>
<dbReference type="InterPro" id="IPR013783">
    <property type="entry name" value="Ig-like_fold"/>
</dbReference>
<dbReference type="SUPFAM" id="SSF51445">
    <property type="entry name" value="(Trans)glycosidases"/>
    <property type="match status" value="1"/>
</dbReference>
<dbReference type="SUPFAM" id="SSF49785">
    <property type="entry name" value="Galactose-binding domain-like"/>
    <property type="match status" value="1"/>
</dbReference>
<evidence type="ECO:0000256" key="2">
    <source>
        <dbReference type="ARBA" id="ARBA00022801"/>
    </source>
</evidence>
<dbReference type="EMBL" id="DWUY01000076">
    <property type="protein sequence ID" value="HJD28036.1"/>
    <property type="molecule type" value="Genomic_DNA"/>
</dbReference>
<name>A0A9D2QV65_9FIRM</name>
<accession>A0A9D2QV65</accession>
<dbReference type="Proteomes" id="UP000823892">
    <property type="component" value="Unassembled WGS sequence"/>
</dbReference>
<dbReference type="PRINTS" id="PR00132">
    <property type="entry name" value="GLHYDRLASE2"/>
</dbReference>
<dbReference type="SUPFAM" id="SSF49303">
    <property type="entry name" value="beta-Galactosidase/glucuronidase domain"/>
    <property type="match status" value="1"/>
</dbReference>
<dbReference type="GO" id="GO:0004553">
    <property type="term" value="F:hydrolase activity, hydrolyzing O-glycosyl compounds"/>
    <property type="evidence" value="ECO:0007669"/>
    <property type="project" value="InterPro"/>
</dbReference>
<evidence type="ECO:0000259" key="7">
    <source>
        <dbReference type="Pfam" id="PF16355"/>
    </source>
</evidence>
<dbReference type="PANTHER" id="PTHR42732">
    <property type="entry name" value="BETA-GALACTOSIDASE"/>
    <property type="match status" value="1"/>
</dbReference>
<comment type="similarity">
    <text evidence="1">Belongs to the glycosyl hydrolase 2 family.</text>
</comment>
<evidence type="ECO:0000313" key="8">
    <source>
        <dbReference type="EMBL" id="HJD28036.1"/>
    </source>
</evidence>
<dbReference type="Pfam" id="PF00703">
    <property type="entry name" value="Glyco_hydro_2"/>
    <property type="match status" value="1"/>
</dbReference>
<evidence type="ECO:0000259" key="4">
    <source>
        <dbReference type="Pfam" id="PF00703"/>
    </source>
</evidence>
<dbReference type="Gene3D" id="2.60.40.10">
    <property type="entry name" value="Immunoglobulins"/>
    <property type="match status" value="2"/>
</dbReference>
<feature type="domain" description="Glycosyl hydrolases family 2 sugar binding" evidence="6">
    <location>
        <begin position="49"/>
        <end position="153"/>
    </location>
</feature>
<comment type="caution">
    <text evidence="8">The sequence shown here is derived from an EMBL/GenBank/DDBJ whole genome shotgun (WGS) entry which is preliminary data.</text>
</comment>
<feature type="domain" description="DUF4982" evidence="7">
    <location>
        <begin position="577"/>
        <end position="621"/>
    </location>
</feature>